<comment type="subcellular location">
    <subcellularLocation>
        <location evidence="1">Membrane</location>
        <topology evidence="1">Multi-pass membrane protein</topology>
    </subcellularLocation>
</comment>
<keyword evidence="7" id="KW-1071">Ligand-gated ion channel</keyword>
<dbReference type="InterPro" id="IPR018488">
    <property type="entry name" value="cNMP-bd_CS"/>
</dbReference>
<dbReference type="Proteomes" id="UP001190700">
    <property type="component" value="Unassembled WGS sequence"/>
</dbReference>
<feature type="transmembrane region" description="Helical" evidence="10">
    <location>
        <begin position="503"/>
        <end position="527"/>
    </location>
</feature>
<feature type="region of interest" description="Disordered" evidence="9">
    <location>
        <begin position="267"/>
        <end position="309"/>
    </location>
</feature>
<dbReference type="GO" id="GO:0044877">
    <property type="term" value="F:protein-containing complex binding"/>
    <property type="evidence" value="ECO:0007669"/>
    <property type="project" value="TreeGrafter"/>
</dbReference>
<feature type="transmembrane region" description="Helical" evidence="10">
    <location>
        <begin position="563"/>
        <end position="582"/>
    </location>
</feature>
<dbReference type="SUPFAM" id="SSF81324">
    <property type="entry name" value="Voltage-gated potassium channels"/>
    <property type="match status" value="1"/>
</dbReference>
<dbReference type="Gene3D" id="1.10.287.70">
    <property type="match status" value="1"/>
</dbReference>
<dbReference type="InterPro" id="IPR005821">
    <property type="entry name" value="Ion_trans_dom"/>
</dbReference>
<proteinExistence type="predicted"/>
<evidence type="ECO:0000256" key="4">
    <source>
        <dbReference type="ARBA" id="ARBA00022989"/>
    </source>
</evidence>
<dbReference type="CDD" id="cd00038">
    <property type="entry name" value="CAP_ED"/>
    <property type="match status" value="1"/>
</dbReference>
<keyword evidence="8" id="KW-0407">Ion channel</keyword>
<dbReference type="Pfam" id="PF00027">
    <property type="entry name" value="cNMP_binding"/>
    <property type="match status" value="1"/>
</dbReference>
<comment type="caution">
    <text evidence="12">The sequence shown here is derived from an EMBL/GenBank/DDBJ whole genome shotgun (WGS) entry which is preliminary data.</text>
</comment>
<dbReference type="Gene3D" id="1.10.287.630">
    <property type="entry name" value="Helix hairpin bin"/>
    <property type="match status" value="1"/>
</dbReference>
<keyword evidence="2" id="KW-0813">Transport</keyword>
<evidence type="ECO:0000313" key="13">
    <source>
        <dbReference type="Proteomes" id="UP001190700"/>
    </source>
</evidence>
<dbReference type="EMBL" id="LGRX02029479">
    <property type="protein sequence ID" value="KAK3246783.1"/>
    <property type="molecule type" value="Genomic_DNA"/>
</dbReference>
<feature type="transmembrane region" description="Helical" evidence="10">
    <location>
        <begin position="630"/>
        <end position="652"/>
    </location>
</feature>
<dbReference type="AlphaFoldDB" id="A0AAE0C2Y3"/>
<evidence type="ECO:0000256" key="9">
    <source>
        <dbReference type="SAM" id="MobiDB-lite"/>
    </source>
</evidence>
<keyword evidence="3 10" id="KW-0812">Transmembrane</keyword>
<dbReference type="GO" id="GO:0005221">
    <property type="term" value="F:intracellularly cyclic nucleotide-activated monoatomic cation channel activity"/>
    <property type="evidence" value="ECO:0007669"/>
    <property type="project" value="InterPro"/>
</dbReference>
<dbReference type="GO" id="GO:0016020">
    <property type="term" value="C:membrane"/>
    <property type="evidence" value="ECO:0007669"/>
    <property type="project" value="UniProtKB-SubCell"/>
</dbReference>
<evidence type="ECO:0000259" key="11">
    <source>
        <dbReference type="PROSITE" id="PS50042"/>
    </source>
</evidence>
<keyword evidence="5" id="KW-0406">Ion transport</keyword>
<accession>A0AAE0C2Y3</accession>
<reference evidence="12 13" key="1">
    <citation type="journal article" date="2015" name="Genome Biol. Evol.">
        <title>Comparative Genomics of a Bacterivorous Green Alga Reveals Evolutionary Causalities and Consequences of Phago-Mixotrophic Mode of Nutrition.</title>
        <authorList>
            <person name="Burns J.A."/>
            <person name="Paasch A."/>
            <person name="Narechania A."/>
            <person name="Kim E."/>
        </authorList>
    </citation>
    <scope>NUCLEOTIDE SEQUENCE [LARGE SCALE GENOMIC DNA]</scope>
    <source>
        <strain evidence="12 13">PLY_AMNH</strain>
    </source>
</reference>
<dbReference type="SMART" id="SM00100">
    <property type="entry name" value="cNMP"/>
    <property type="match status" value="1"/>
</dbReference>
<name>A0AAE0C2Y3_9CHLO</name>
<keyword evidence="6 10" id="KW-0472">Membrane</keyword>
<evidence type="ECO:0000256" key="5">
    <source>
        <dbReference type="ARBA" id="ARBA00023065"/>
    </source>
</evidence>
<dbReference type="InterPro" id="IPR050866">
    <property type="entry name" value="CNG_cation_channel"/>
</dbReference>
<dbReference type="PROSITE" id="PS00888">
    <property type="entry name" value="CNMP_BINDING_1"/>
    <property type="match status" value="1"/>
</dbReference>
<evidence type="ECO:0000256" key="3">
    <source>
        <dbReference type="ARBA" id="ARBA00022692"/>
    </source>
</evidence>
<evidence type="ECO:0000313" key="12">
    <source>
        <dbReference type="EMBL" id="KAK3246783.1"/>
    </source>
</evidence>
<keyword evidence="4 10" id="KW-1133">Transmembrane helix</keyword>
<dbReference type="SUPFAM" id="SSF51206">
    <property type="entry name" value="cAMP-binding domain-like"/>
    <property type="match status" value="1"/>
</dbReference>
<evidence type="ECO:0000256" key="1">
    <source>
        <dbReference type="ARBA" id="ARBA00004141"/>
    </source>
</evidence>
<dbReference type="InterPro" id="IPR000595">
    <property type="entry name" value="cNMP-bd_dom"/>
</dbReference>
<dbReference type="InterPro" id="IPR014710">
    <property type="entry name" value="RmlC-like_jellyroll"/>
</dbReference>
<organism evidence="12 13">
    <name type="scientific">Cymbomonas tetramitiformis</name>
    <dbReference type="NCBI Taxonomy" id="36881"/>
    <lineage>
        <taxon>Eukaryota</taxon>
        <taxon>Viridiplantae</taxon>
        <taxon>Chlorophyta</taxon>
        <taxon>Pyramimonadophyceae</taxon>
        <taxon>Pyramimonadales</taxon>
        <taxon>Pyramimonadaceae</taxon>
        <taxon>Cymbomonas</taxon>
    </lineage>
</organism>
<evidence type="ECO:0000256" key="8">
    <source>
        <dbReference type="ARBA" id="ARBA00023303"/>
    </source>
</evidence>
<dbReference type="InterPro" id="IPR018490">
    <property type="entry name" value="cNMP-bd_dom_sf"/>
</dbReference>
<dbReference type="PANTHER" id="PTHR45638">
    <property type="entry name" value="CYCLIC NUCLEOTIDE-GATED CATION CHANNEL SUBUNIT A"/>
    <property type="match status" value="1"/>
</dbReference>
<evidence type="ECO:0000256" key="10">
    <source>
        <dbReference type="SAM" id="Phobius"/>
    </source>
</evidence>
<sequence>MLDGCATKLVEELISQEVSAWTREVQEARWRSQLELEARFDQELSSAQTRLECRLKETLLNSLRRTSQAEEAGDLHAGASIDQTLRAVLPGNPETSISIAGPVCEAASLGSDSEHRRRRSISLVELPGSPSSPFAKFTTMRKRSASFCRSAPGLQAERIAEEARISLKSSFEGHVGSALDLRPDTSSQSLQEHLGGICLSTEQELHAAEQSFNEQFSPTAGINDTNVKDASPSPIGPESLQSKTEADAEWSQQNVPQLLTVKAVEGNEVSSAENEQGNSPAKGRRASRERRRPRNSRDRNSKERRSSFFIMKEKFQRTKTTLASYIHGIGKQYDHEKDKEEASTAEGSWWRLVKSPSRLWRFLLGRPPMGVEPISDPEVVPSPGSCAVDMSGRDQLMAQVRKLEEENLTLEGSGTLVLNPQGASRKLWDAFVNLMVMYVAYGIPFRVSFLLQSNSPGEQAFDAMVDAIFVADLLSNFITAIHVDNTLVIDQVRITKAYLKGWFTADFITVFPWPRLLLVVGSSVKVAKLSGMIRMLRLGKLLVISSQIENNSAHPNLIRLVKIIFFITVVVHWFACAAHSIATTYEEGDLAVGNFFAVREYVSKRIGMQYSTCLYWTTVTMMGHKSAPQVQATMLFTIVVFWLGSTVLLTALNKTFRLMGEMDQAEAEHRIKVEKSMVYMRRLQVPGKLRKRIAEYYELLYAHTSGIDGQGIMNELPPHLRQQVALFLNRGVLEQMPLFENCSIPFLVAVLMRLKLYVALEGDLVITEGEIGTEMFIILQGKVAIIKAGKELGQLSKGEFFGEGGLTNGTGRRGASVHCIKMSIFYTLEGSSFDGLRGAYPEDCSMFLDVAQRRVKSRSVVKNETKTRAASIREDEEEEDEEMQRNLHKRSYWSIIRDVLS</sequence>
<dbReference type="Gene3D" id="2.60.120.10">
    <property type="entry name" value="Jelly Rolls"/>
    <property type="match status" value="1"/>
</dbReference>
<evidence type="ECO:0000256" key="2">
    <source>
        <dbReference type="ARBA" id="ARBA00022448"/>
    </source>
</evidence>
<feature type="region of interest" description="Disordered" evidence="9">
    <location>
        <begin position="215"/>
        <end position="251"/>
    </location>
</feature>
<dbReference type="Pfam" id="PF00520">
    <property type="entry name" value="Ion_trans"/>
    <property type="match status" value="1"/>
</dbReference>
<feature type="compositionally biased region" description="Polar residues" evidence="9">
    <location>
        <begin position="268"/>
        <end position="279"/>
    </location>
</feature>
<dbReference type="PROSITE" id="PS50042">
    <property type="entry name" value="CNMP_BINDING_3"/>
    <property type="match status" value="1"/>
</dbReference>
<feature type="compositionally biased region" description="Basic residues" evidence="9">
    <location>
        <begin position="282"/>
        <end position="294"/>
    </location>
</feature>
<evidence type="ECO:0000256" key="7">
    <source>
        <dbReference type="ARBA" id="ARBA00023286"/>
    </source>
</evidence>
<dbReference type="PANTHER" id="PTHR45638:SF11">
    <property type="entry name" value="CYCLIC NUCLEOTIDE-GATED CATION CHANNEL SUBUNIT A"/>
    <property type="match status" value="1"/>
</dbReference>
<feature type="domain" description="Cyclic nucleotide-binding" evidence="11">
    <location>
        <begin position="738"/>
        <end position="836"/>
    </location>
</feature>
<protein>
    <recommendedName>
        <fullName evidence="11">Cyclic nucleotide-binding domain-containing protein</fullName>
    </recommendedName>
</protein>
<keyword evidence="13" id="KW-1185">Reference proteome</keyword>
<feature type="compositionally biased region" description="Polar residues" evidence="9">
    <location>
        <begin position="215"/>
        <end position="225"/>
    </location>
</feature>
<evidence type="ECO:0000256" key="6">
    <source>
        <dbReference type="ARBA" id="ARBA00023136"/>
    </source>
</evidence>
<gene>
    <name evidence="12" type="ORF">CYMTET_43689</name>
</gene>
<feature type="compositionally biased region" description="Basic and acidic residues" evidence="9">
    <location>
        <begin position="295"/>
        <end position="309"/>
    </location>
</feature>